<feature type="transmembrane region" description="Helical" evidence="1">
    <location>
        <begin position="6"/>
        <end position="27"/>
    </location>
</feature>
<keyword evidence="3" id="KW-1185">Reference proteome</keyword>
<reference evidence="2" key="1">
    <citation type="submission" date="2019-09" db="EMBL/GenBank/DDBJ databases">
        <title>Draft genome information of white flower Hibiscus syriacus.</title>
        <authorList>
            <person name="Kim Y.-M."/>
        </authorList>
    </citation>
    <scope>NUCLEOTIDE SEQUENCE [LARGE SCALE GENOMIC DNA]</scope>
    <source>
        <strain evidence="2">YM2019G1</strain>
    </source>
</reference>
<dbReference type="InterPro" id="IPR036259">
    <property type="entry name" value="MFS_trans_sf"/>
</dbReference>
<dbReference type="Proteomes" id="UP000436088">
    <property type="component" value="Unassembled WGS sequence"/>
</dbReference>
<evidence type="ECO:0000313" key="3">
    <source>
        <dbReference type="Proteomes" id="UP000436088"/>
    </source>
</evidence>
<comment type="caution">
    <text evidence="2">The sequence shown here is derived from an EMBL/GenBank/DDBJ whole genome shotgun (WGS) entry which is preliminary data.</text>
</comment>
<gene>
    <name evidence="2" type="ORF">F3Y22_tig00112864pilonHSYRG00168</name>
</gene>
<name>A0A6A2X4Y3_HIBSY</name>
<dbReference type="AlphaFoldDB" id="A0A6A2X4Y3"/>
<evidence type="ECO:0000313" key="2">
    <source>
        <dbReference type="EMBL" id="KAE8663910.1"/>
    </source>
</evidence>
<dbReference type="Gene3D" id="1.20.1250.20">
    <property type="entry name" value="MFS general substrate transporter like domains"/>
    <property type="match status" value="1"/>
</dbReference>
<accession>A0A6A2X4Y3</accession>
<proteinExistence type="predicted"/>
<protein>
    <submittedName>
        <fullName evidence="2">Major facilitator superfamily protein isoform 2</fullName>
    </submittedName>
</protein>
<keyword evidence="1" id="KW-0812">Transmembrane</keyword>
<keyword evidence="1" id="KW-1133">Transmembrane helix</keyword>
<keyword evidence="1" id="KW-0472">Membrane</keyword>
<sequence>MHGNVIFGSGFLSLQGVCVVMTMRKILKKYRFLLLFMASAEKYIGKAKDGISSFIYKDGDNLDMGLVFCQGWMRFVLQKLVTCLTVSLNLKLNVAVAIVNLHDGLRNVLQIFVALFIDACLGYRWALIVSSVLYSAVRTFPFSTLVAIVEGLFPESQVDTMNPEAVDGNTGGGSFPIVAFQLFQWISEYGVYKWILVDSAILFPRHNGRIAGGRIADFFSHYMQEPRRYSPMFTRTLAGFGTILDIGFIATIDYYSRLRYKESWLGDSLNQSRLDSIYRAYVSSLLNNAAVKDSVADNNLPTGKQRWRVCTVKEEQTELLLDIIPLSATFILYDVVISLGNTFLAEQADSMREDTPIVHLQFTTKLSVNGGLEGYFQGAREEMQLIREISGYNGRMLHSSFLQLVLEEINEVEGGGCSVY</sequence>
<organism evidence="2 3">
    <name type="scientific">Hibiscus syriacus</name>
    <name type="common">Rose of Sharon</name>
    <dbReference type="NCBI Taxonomy" id="106335"/>
    <lineage>
        <taxon>Eukaryota</taxon>
        <taxon>Viridiplantae</taxon>
        <taxon>Streptophyta</taxon>
        <taxon>Embryophyta</taxon>
        <taxon>Tracheophyta</taxon>
        <taxon>Spermatophyta</taxon>
        <taxon>Magnoliopsida</taxon>
        <taxon>eudicotyledons</taxon>
        <taxon>Gunneridae</taxon>
        <taxon>Pentapetalae</taxon>
        <taxon>rosids</taxon>
        <taxon>malvids</taxon>
        <taxon>Malvales</taxon>
        <taxon>Malvaceae</taxon>
        <taxon>Malvoideae</taxon>
        <taxon>Hibiscus</taxon>
    </lineage>
</organism>
<evidence type="ECO:0000256" key="1">
    <source>
        <dbReference type="SAM" id="Phobius"/>
    </source>
</evidence>
<dbReference type="EMBL" id="VEPZ02001663">
    <property type="protein sequence ID" value="KAE8663910.1"/>
    <property type="molecule type" value="Genomic_DNA"/>
</dbReference>